<dbReference type="Proteomes" id="UP001165064">
    <property type="component" value="Unassembled WGS sequence"/>
</dbReference>
<evidence type="ECO:0000313" key="1">
    <source>
        <dbReference type="EMBL" id="GME78527.1"/>
    </source>
</evidence>
<dbReference type="EMBL" id="BSXS01002226">
    <property type="protein sequence ID" value="GME78527.1"/>
    <property type="molecule type" value="Genomic_DNA"/>
</dbReference>
<comment type="caution">
    <text evidence="1">The sequence shown here is derived from an EMBL/GenBank/DDBJ whole genome shotgun (WGS) entry which is preliminary data.</text>
</comment>
<organism evidence="1 2">
    <name type="scientific">Ambrosiozyma monospora</name>
    <name type="common">Yeast</name>
    <name type="synonym">Endomycopsis monosporus</name>
    <dbReference type="NCBI Taxonomy" id="43982"/>
    <lineage>
        <taxon>Eukaryota</taxon>
        <taxon>Fungi</taxon>
        <taxon>Dikarya</taxon>
        <taxon>Ascomycota</taxon>
        <taxon>Saccharomycotina</taxon>
        <taxon>Pichiomycetes</taxon>
        <taxon>Pichiales</taxon>
        <taxon>Pichiaceae</taxon>
        <taxon>Ambrosiozyma</taxon>
    </lineage>
</organism>
<evidence type="ECO:0000313" key="2">
    <source>
        <dbReference type="Proteomes" id="UP001165064"/>
    </source>
</evidence>
<sequence length="199" mass="23169">MPKDKGDKRIKTSSTEAMQSSSDSNVIAESHKWLINENDVKFFLVVKSLPTEIQFQIFSILFRTTHSVIEIVDLMDPNWFEENPSNSSHDSPMWYLLRILFQRTVRDSSFGEVNVHNSPPRTKPEFDHNFLLKYFEPDYFKLIIPLNGTDKNELLSRCAELATECCFRFTLTRFRGIFIQSGQTGFITSNNHRFQECGN</sequence>
<reference evidence="1" key="1">
    <citation type="submission" date="2023-04" db="EMBL/GenBank/DDBJ databases">
        <title>Ambrosiozyma monospora NBRC 10751.</title>
        <authorList>
            <person name="Ichikawa N."/>
            <person name="Sato H."/>
            <person name="Tonouchi N."/>
        </authorList>
    </citation>
    <scope>NUCLEOTIDE SEQUENCE</scope>
    <source>
        <strain evidence="1">NBRC 10751</strain>
    </source>
</reference>
<protein>
    <submittedName>
        <fullName evidence="1">Unnamed protein product</fullName>
    </submittedName>
</protein>
<name>A0ACB5T108_AMBMO</name>
<gene>
    <name evidence="1" type="ORF">Amon02_000348700</name>
</gene>
<accession>A0ACB5T108</accession>
<proteinExistence type="predicted"/>
<keyword evidence="2" id="KW-1185">Reference proteome</keyword>